<dbReference type="Proteomes" id="UP000245910">
    <property type="component" value="Chromosome III"/>
</dbReference>
<protein>
    <submittedName>
        <fullName evidence="1">Uncharacterized protein</fullName>
    </submittedName>
</protein>
<dbReference type="EMBL" id="LN649231">
    <property type="protein sequence ID" value="CEI69197.1"/>
    <property type="molecule type" value="Genomic_DNA"/>
</dbReference>
<evidence type="ECO:0000313" key="2">
    <source>
        <dbReference type="Proteomes" id="UP000245910"/>
    </source>
</evidence>
<name>A0A2L2TU83_9HYPO</name>
<accession>A0A2L2TU83</accession>
<keyword evidence="2" id="KW-1185">Reference proteome</keyword>
<proteinExistence type="predicted"/>
<dbReference type="AlphaFoldDB" id="A0A2L2TU83"/>
<evidence type="ECO:0000313" key="1">
    <source>
        <dbReference type="EMBL" id="CEI69197.1"/>
    </source>
</evidence>
<organism evidence="1 2">
    <name type="scientific">Fusarium venenatum</name>
    <dbReference type="NCBI Taxonomy" id="56646"/>
    <lineage>
        <taxon>Eukaryota</taxon>
        <taxon>Fungi</taxon>
        <taxon>Dikarya</taxon>
        <taxon>Ascomycota</taxon>
        <taxon>Pezizomycotina</taxon>
        <taxon>Sordariomycetes</taxon>
        <taxon>Hypocreomycetidae</taxon>
        <taxon>Hypocreales</taxon>
        <taxon>Nectriaceae</taxon>
        <taxon>Fusarium</taxon>
    </lineage>
</organism>
<sequence>MSQLLALQSQDVMAAPFHVLSSISLRFVSAWTTITKVSPNAFKVRRLEQTFLSPERTMTRSHVLQFRSTATLPSNYYMTIISTVLLYRHKSHSQFMVLV</sequence>
<reference evidence="2" key="1">
    <citation type="submission" date="2014-10" db="EMBL/GenBank/DDBJ databases">
        <authorList>
            <person name="King R."/>
        </authorList>
    </citation>
    <scope>NUCLEOTIDE SEQUENCE [LARGE SCALE GENOMIC DNA]</scope>
    <source>
        <strain evidence="2">A3/5</strain>
    </source>
</reference>